<feature type="domain" description="GGDEF" evidence="4">
    <location>
        <begin position="270"/>
        <end position="404"/>
    </location>
</feature>
<dbReference type="InterPro" id="IPR013767">
    <property type="entry name" value="PAS_fold"/>
</dbReference>
<dbReference type="InterPro" id="IPR029787">
    <property type="entry name" value="Nucleotide_cyclase"/>
</dbReference>
<dbReference type="CDD" id="cd01948">
    <property type="entry name" value="EAL"/>
    <property type="match status" value="1"/>
</dbReference>
<evidence type="ECO:0000313" key="6">
    <source>
        <dbReference type="Proteomes" id="UP000199051"/>
    </source>
</evidence>
<feature type="domain" description="PAS" evidence="1">
    <location>
        <begin position="116"/>
        <end position="186"/>
    </location>
</feature>
<dbReference type="SMART" id="SM00052">
    <property type="entry name" value="EAL"/>
    <property type="match status" value="1"/>
</dbReference>
<dbReference type="InterPro" id="IPR001633">
    <property type="entry name" value="EAL_dom"/>
</dbReference>
<dbReference type="InterPro" id="IPR052155">
    <property type="entry name" value="Biofilm_reg_signaling"/>
</dbReference>
<organism evidence="5 6">
    <name type="scientific">Actinokineospora terrae</name>
    <dbReference type="NCBI Taxonomy" id="155974"/>
    <lineage>
        <taxon>Bacteria</taxon>
        <taxon>Bacillati</taxon>
        <taxon>Actinomycetota</taxon>
        <taxon>Actinomycetes</taxon>
        <taxon>Pseudonocardiales</taxon>
        <taxon>Pseudonocardiaceae</taxon>
        <taxon>Actinokineospora</taxon>
    </lineage>
</organism>
<dbReference type="STRING" id="155974.SAMN04487818_11094"/>
<gene>
    <name evidence="5" type="ORF">SAMN04487818_11094</name>
</gene>
<accession>A0A1H9WD48</accession>
<dbReference type="Gene3D" id="3.20.20.450">
    <property type="entry name" value="EAL domain"/>
    <property type="match status" value="1"/>
</dbReference>
<reference evidence="6" key="1">
    <citation type="submission" date="2016-10" db="EMBL/GenBank/DDBJ databases">
        <authorList>
            <person name="Varghese N."/>
            <person name="Submissions S."/>
        </authorList>
    </citation>
    <scope>NUCLEOTIDE SEQUENCE [LARGE SCALE GENOMIC DNA]</scope>
    <source>
        <strain evidence="6">DSM 44260</strain>
    </source>
</reference>
<evidence type="ECO:0000259" key="4">
    <source>
        <dbReference type="PROSITE" id="PS50887"/>
    </source>
</evidence>
<dbReference type="CDD" id="cd00130">
    <property type="entry name" value="PAS"/>
    <property type="match status" value="1"/>
</dbReference>
<dbReference type="SMART" id="SM00091">
    <property type="entry name" value="PAS"/>
    <property type="match status" value="1"/>
</dbReference>
<dbReference type="SUPFAM" id="SSF55785">
    <property type="entry name" value="PYP-like sensor domain (PAS domain)"/>
    <property type="match status" value="1"/>
</dbReference>
<keyword evidence="6" id="KW-1185">Reference proteome</keyword>
<dbReference type="SUPFAM" id="SSF55073">
    <property type="entry name" value="Nucleotide cyclase"/>
    <property type="match status" value="1"/>
</dbReference>
<dbReference type="EMBL" id="FOGI01000010">
    <property type="protein sequence ID" value="SES31830.1"/>
    <property type="molecule type" value="Genomic_DNA"/>
</dbReference>
<dbReference type="Proteomes" id="UP000199051">
    <property type="component" value="Unassembled WGS sequence"/>
</dbReference>
<evidence type="ECO:0000259" key="3">
    <source>
        <dbReference type="PROSITE" id="PS50883"/>
    </source>
</evidence>
<dbReference type="CDD" id="cd01949">
    <property type="entry name" value="GGDEF"/>
    <property type="match status" value="1"/>
</dbReference>
<evidence type="ECO:0000259" key="1">
    <source>
        <dbReference type="PROSITE" id="PS50112"/>
    </source>
</evidence>
<dbReference type="SUPFAM" id="SSF141868">
    <property type="entry name" value="EAL domain-like"/>
    <property type="match status" value="1"/>
</dbReference>
<dbReference type="PROSITE" id="PS50113">
    <property type="entry name" value="PAC"/>
    <property type="match status" value="1"/>
</dbReference>
<dbReference type="Gene3D" id="3.30.450.20">
    <property type="entry name" value="PAS domain"/>
    <property type="match status" value="1"/>
</dbReference>
<dbReference type="InterPro" id="IPR000160">
    <property type="entry name" value="GGDEF_dom"/>
</dbReference>
<feature type="domain" description="EAL" evidence="3">
    <location>
        <begin position="413"/>
        <end position="648"/>
    </location>
</feature>
<dbReference type="PROSITE" id="PS50883">
    <property type="entry name" value="EAL"/>
    <property type="match status" value="1"/>
</dbReference>
<dbReference type="PROSITE" id="PS50112">
    <property type="entry name" value="PAS"/>
    <property type="match status" value="1"/>
</dbReference>
<dbReference type="SMART" id="SM00267">
    <property type="entry name" value="GGDEF"/>
    <property type="match status" value="1"/>
</dbReference>
<sequence>MDRLELATEWATALTEMVDADHPLPARELDELIASVVADPSRAARAGARLVEAGYREADCLRVSTSVLAAGLLRLTTVDETAAAIAALATGFAEALATRPSDALVVADFERDLRASEARFRELFTTSALGMVISDLDGGSVRANEALETMLGHREGTLLVSSVDELFHPQEREYLRERYDELAAGLCDQLHERTQFVRADGETTWVRIGVSLLRDRDDLPAHHVTMVEDISDLYLLENRLSYQGTHDPLTGLPNRQAFLSRLEEALGAGADVSVFHLGLDDFAVVNDGISREAGDHLLRAVAQRLREVVGDHPGVIARLTGDEFGIMLVHGPGGLDVGSIAAEINEVLAEATYVDGEGVAASATIAVMSLPSPTSDPGELLRATDIARRRLRLQGRRQWCTVDPEQNLRYREHYRLAAGIPGAWENGELDLDRWPLVTLADRTRISTQALLRWEHPRFGTLGCDRLEQVLRDTGLGVPLGHWALRHAAQHAAADDSALYLELTPEQAADPDLVMVVRRVLAETGLEADRLELGMPVQSLCSPDMPAEENLTVLVDIGVRSVLTGFGRSRGDLACLEDLPIQTVRMSEHVVRRLAKPDPAALFTRATLGLVPMVREVGISVLVTGLTDPAQATWWADAGADLASGPLFG</sequence>
<evidence type="ECO:0000259" key="2">
    <source>
        <dbReference type="PROSITE" id="PS50113"/>
    </source>
</evidence>
<dbReference type="AlphaFoldDB" id="A0A1H9WD48"/>
<dbReference type="NCBIfam" id="TIGR00254">
    <property type="entry name" value="GGDEF"/>
    <property type="match status" value="1"/>
</dbReference>
<dbReference type="NCBIfam" id="TIGR00229">
    <property type="entry name" value="sensory_box"/>
    <property type="match status" value="1"/>
</dbReference>
<dbReference type="InterPro" id="IPR000700">
    <property type="entry name" value="PAS-assoc_C"/>
</dbReference>
<dbReference type="Pfam" id="PF00989">
    <property type="entry name" value="PAS"/>
    <property type="match status" value="1"/>
</dbReference>
<dbReference type="Pfam" id="PF00563">
    <property type="entry name" value="EAL"/>
    <property type="match status" value="1"/>
</dbReference>
<proteinExistence type="predicted"/>
<dbReference type="PANTHER" id="PTHR44757:SF2">
    <property type="entry name" value="BIOFILM ARCHITECTURE MAINTENANCE PROTEIN MBAA"/>
    <property type="match status" value="1"/>
</dbReference>
<evidence type="ECO:0000313" key="5">
    <source>
        <dbReference type="EMBL" id="SES31830.1"/>
    </source>
</evidence>
<protein>
    <submittedName>
        <fullName evidence="5">PAS domain S-box-containing protein/diguanylate cyclase (GGDEF) domain-containing protein</fullName>
    </submittedName>
</protein>
<dbReference type="InterPro" id="IPR035965">
    <property type="entry name" value="PAS-like_dom_sf"/>
</dbReference>
<dbReference type="PANTHER" id="PTHR44757">
    <property type="entry name" value="DIGUANYLATE CYCLASE DGCP"/>
    <property type="match status" value="1"/>
</dbReference>
<name>A0A1H9WD48_9PSEU</name>
<dbReference type="Pfam" id="PF00990">
    <property type="entry name" value="GGDEF"/>
    <property type="match status" value="1"/>
</dbReference>
<dbReference type="Gene3D" id="3.30.70.270">
    <property type="match status" value="1"/>
</dbReference>
<dbReference type="InterPro" id="IPR000014">
    <property type="entry name" value="PAS"/>
</dbReference>
<dbReference type="InterPro" id="IPR043128">
    <property type="entry name" value="Rev_trsase/Diguanyl_cyclase"/>
</dbReference>
<dbReference type="PROSITE" id="PS50887">
    <property type="entry name" value="GGDEF"/>
    <property type="match status" value="1"/>
</dbReference>
<dbReference type="RefSeq" id="WP_092782591.1">
    <property type="nucleotide sequence ID" value="NZ_FOGI01000010.1"/>
</dbReference>
<feature type="domain" description="PAC" evidence="2">
    <location>
        <begin position="190"/>
        <end position="242"/>
    </location>
</feature>
<dbReference type="InterPro" id="IPR035919">
    <property type="entry name" value="EAL_sf"/>
</dbReference>